<comment type="catalytic activity">
    <reaction evidence="11">
        <text>Preferential cleavage: (Ac)2-L-Lys-D-Ala-|-D-Ala. Also transpeptidation of peptidyl-alanyl moieties that are N-acyl substituents of D-alanine.</text>
        <dbReference type="EC" id="3.4.16.4"/>
    </reaction>
</comment>
<dbReference type="PANTHER" id="PTHR21581:SF6">
    <property type="entry name" value="TRAFFICKING PROTEIN PARTICLE COMPLEX SUBUNIT 12"/>
    <property type="match status" value="1"/>
</dbReference>
<keyword evidence="15" id="KW-1133">Transmembrane helix</keyword>
<keyword evidence="10" id="KW-0961">Cell wall biogenesis/degradation</keyword>
<dbReference type="GO" id="GO:0006508">
    <property type="term" value="P:proteolysis"/>
    <property type="evidence" value="ECO:0007669"/>
    <property type="project" value="UniProtKB-KW"/>
</dbReference>
<dbReference type="UniPathway" id="UPA00219"/>
<evidence type="ECO:0000256" key="15">
    <source>
        <dbReference type="SAM" id="Phobius"/>
    </source>
</evidence>
<dbReference type="GO" id="GO:0071555">
    <property type="term" value="P:cell wall organization"/>
    <property type="evidence" value="ECO:0007669"/>
    <property type="project" value="UniProtKB-KW"/>
</dbReference>
<evidence type="ECO:0000256" key="8">
    <source>
        <dbReference type="ARBA" id="ARBA00022960"/>
    </source>
</evidence>
<keyword evidence="4 18" id="KW-0121">Carboxypeptidase</keyword>
<dbReference type="InterPro" id="IPR001967">
    <property type="entry name" value="Peptidase_S11_N"/>
</dbReference>
<feature type="domain" description="Peptidase S11 D-alanyl-D-alanine carboxypeptidase A N-terminal" evidence="16">
    <location>
        <begin position="97"/>
        <end position="338"/>
    </location>
</feature>
<feature type="binding site" evidence="13">
    <location>
        <position position="309"/>
    </location>
    <ligand>
        <name>substrate</name>
    </ligand>
</feature>
<dbReference type="InterPro" id="IPR012907">
    <property type="entry name" value="Peptidase_S11_C"/>
</dbReference>
<dbReference type="STRING" id="869209.Tresu_0391"/>
<dbReference type="Pfam" id="PF00768">
    <property type="entry name" value="Peptidase_S11"/>
    <property type="match status" value="1"/>
</dbReference>
<evidence type="ECO:0000313" key="19">
    <source>
        <dbReference type="Proteomes" id="UP000006852"/>
    </source>
</evidence>
<dbReference type="OrthoDB" id="9791132at2"/>
<name>F2NX09_TRES6</name>
<accession>F2NX09</accession>
<dbReference type="Gene3D" id="3.40.710.10">
    <property type="entry name" value="DD-peptidase/beta-lactamase superfamily"/>
    <property type="match status" value="1"/>
</dbReference>
<reference evidence="19" key="2">
    <citation type="submission" date="2011-04" db="EMBL/GenBank/DDBJ databases">
        <title>The complete genome of chromosome of Treponema succinifaciens DSM 2489.</title>
        <authorList>
            <person name="Lucas S."/>
            <person name="Copeland A."/>
            <person name="Lapidus A."/>
            <person name="Bruce D."/>
            <person name="Goodwin L."/>
            <person name="Pitluck S."/>
            <person name="Peters L."/>
            <person name="Kyrpides N."/>
            <person name="Mavromatis K."/>
            <person name="Ivanova N."/>
            <person name="Ovchinnikova G."/>
            <person name="Teshima H."/>
            <person name="Detter J.C."/>
            <person name="Tapia R."/>
            <person name="Han C."/>
            <person name="Land M."/>
            <person name="Hauser L."/>
            <person name="Markowitz V."/>
            <person name="Cheng J.-F."/>
            <person name="Hugenholtz P."/>
            <person name="Woyke T."/>
            <person name="Wu D."/>
            <person name="Gronow S."/>
            <person name="Wellnitz S."/>
            <person name="Brambilla E."/>
            <person name="Klenk H.-P."/>
            <person name="Eisen J.A."/>
        </authorList>
    </citation>
    <scope>NUCLEOTIDE SEQUENCE [LARGE SCALE GENOMIC DNA]</scope>
    <source>
        <strain evidence="19">ATCC 33096 / DSM 2489 / 6091</strain>
    </source>
</reference>
<dbReference type="Proteomes" id="UP000006852">
    <property type="component" value="Chromosome"/>
</dbReference>
<dbReference type="Pfam" id="PF07943">
    <property type="entry name" value="PBP5_C"/>
    <property type="match status" value="1"/>
</dbReference>
<proteinExistence type="inferred from homology"/>
<comment type="pathway">
    <text evidence="1">Cell wall biogenesis; peptidoglycan biosynthesis.</text>
</comment>
<keyword evidence="15" id="KW-0812">Transmembrane</keyword>
<dbReference type="GO" id="GO:0009002">
    <property type="term" value="F:serine-type D-Ala-D-Ala carboxypeptidase activity"/>
    <property type="evidence" value="ECO:0007669"/>
    <property type="project" value="UniProtKB-EC"/>
</dbReference>
<dbReference type="AlphaFoldDB" id="F2NX09"/>
<evidence type="ECO:0000256" key="7">
    <source>
        <dbReference type="ARBA" id="ARBA00022801"/>
    </source>
</evidence>
<organism evidence="18 19">
    <name type="scientific">Treponema succinifaciens (strain ATCC 33096 / DSM 2489 / 6091)</name>
    <dbReference type="NCBI Taxonomy" id="869209"/>
    <lineage>
        <taxon>Bacteria</taxon>
        <taxon>Pseudomonadati</taxon>
        <taxon>Spirochaetota</taxon>
        <taxon>Spirochaetia</taxon>
        <taxon>Spirochaetales</taxon>
        <taxon>Treponemataceae</taxon>
        <taxon>Treponema</taxon>
    </lineage>
</organism>
<comment type="similarity">
    <text evidence="2 14">Belongs to the peptidase S11 family.</text>
</comment>
<evidence type="ECO:0000256" key="5">
    <source>
        <dbReference type="ARBA" id="ARBA00022670"/>
    </source>
</evidence>
<evidence type="ECO:0000259" key="16">
    <source>
        <dbReference type="Pfam" id="PF00768"/>
    </source>
</evidence>
<feature type="active site" evidence="12">
    <location>
        <position position="190"/>
    </location>
</feature>
<dbReference type="InterPro" id="IPR018044">
    <property type="entry name" value="Peptidase_S11"/>
</dbReference>
<dbReference type="RefSeq" id="WP_013700651.1">
    <property type="nucleotide sequence ID" value="NC_015385.1"/>
</dbReference>
<dbReference type="SUPFAM" id="SSF56601">
    <property type="entry name" value="beta-lactamase/transpeptidase-like"/>
    <property type="match status" value="1"/>
</dbReference>
<keyword evidence="6" id="KW-0732">Signal</keyword>
<dbReference type="InterPro" id="IPR012338">
    <property type="entry name" value="Beta-lactam/transpept-like"/>
</dbReference>
<evidence type="ECO:0000256" key="9">
    <source>
        <dbReference type="ARBA" id="ARBA00022984"/>
    </source>
</evidence>
<feature type="domain" description="Peptidase S11 D-Ala-D-Ala carboxypeptidase A C-terminal" evidence="17">
    <location>
        <begin position="406"/>
        <end position="459"/>
    </location>
</feature>
<feature type="transmembrane region" description="Helical" evidence="15">
    <location>
        <begin position="28"/>
        <end position="49"/>
    </location>
</feature>
<keyword evidence="5" id="KW-0645">Protease</keyword>
<sequence>METYTSDFFNNIDENKNINSNKKKKKRIIIFSVLSVVFIVVVVQALSVYKLLNPKNPEPLSLEQQAFLEQSLDKKYPERTDIVSELPFQYVPADLFVNAESAIVVDFATGNILFEKNADVQIPPASMTKLVEMYVVFEAVENGEISLDDVVPLPPESWARNLPSDASIMFLDERQKVTLRELLLGLAIASGNDASIAVAKYVCGNMDSFVERMNQTVKKMGLVKTEFVESSGYSEKNITTAKEFAAFCRKYIERFPFAITEFHSQKVLRYPLAKNLPRESAQKNGDSQAVIQYNTNKLLGSLDGCDGLKTGFIYESGFNLALTAERNGVRYISVTMKGPGIGSAQGNIYRVKDGTNLMEYAFSKFSPYIAKQPHNFSVGVAGSSLKSVCLVPAKSENFSVPFISGVSPKEAAQKIHVTANIPKSIFGEFEEGTQFGTLSYSLDGRILNTVPLVTDRKSEKVNFFARIWGAIAYKISSLK</sequence>
<dbReference type="EMBL" id="CP002631">
    <property type="protein sequence ID" value="AEB13344.1"/>
    <property type="molecule type" value="Genomic_DNA"/>
</dbReference>
<dbReference type="GeneID" id="302999827"/>
<evidence type="ECO:0000256" key="12">
    <source>
        <dbReference type="PIRSR" id="PIRSR618044-1"/>
    </source>
</evidence>
<feature type="active site" description="Proton acceptor" evidence="12">
    <location>
        <position position="129"/>
    </location>
</feature>
<keyword evidence="19" id="KW-1185">Reference proteome</keyword>
<reference evidence="18 19" key="1">
    <citation type="journal article" date="2011" name="Stand. Genomic Sci.">
        <title>Complete genome sequence of Treponema succinifaciens type strain (6091).</title>
        <authorList>
            <person name="Han C."/>
            <person name="Gronow S."/>
            <person name="Teshima H."/>
            <person name="Lapidus A."/>
            <person name="Nolan M."/>
            <person name="Lucas S."/>
            <person name="Hammon N."/>
            <person name="Deshpande S."/>
            <person name="Cheng J.F."/>
            <person name="Zeytun A."/>
            <person name="Tapia R."/>
            <person name="Goodwin L."/>
            <person name="Pitluck S."/>
            <person name="Liolios K."/>
            <person name="Pagani I."/>
            <person name="Ivanova N."/>
            <person name="Mavromatis K."/>
            <person name="Mikhailova N."/>
            <person name="Huntemann M."/>
            <person name="Pati A."/>
            <person name="Chen A."/>
            <person name="Palaniappan K."/>
            <person name="Land M."/>
            <person name="Hauser L."/>
            <person name="Brambilla E.M."/>
            <person name="Rohde M."/>
            <person name="Goker M."/>
            <person name="Woyke T."/>
            <person name="Bristow J."/>
            <person name="Eisen J.A."/>
            <person name="Markowitz V."/>
            <person name="Hugenholtz P."/>
            <person name="Kyrpides N.C."/>
            <person name="Klenk H.P."/>
            <person name="Detter J.C."/>
        </authorList>
    </citation>
    <scope>NUCLEOTIDE SEQUENCE [LARGE SCALE GENOMIC DNA]</scope>
    <source>
        <strain evidence="19">ATCC 33096 / DSM 2489 / 6091</strain>
    </source>
</reference>
<evidence type="ECO:0000256" key="13">
    <source>
        <dbReference type="PIRSR" id="PIRSR618044-2"/>
    </source>
</evidence>
<gene>
    <name evidence="18" type="ordered locus">Tresu_0391</name>
</gene>
<keyword evidence="8" id="KW-0133">Cell shape</keyword>
<evidence type="ECO:0000313" key="18">
    <source>
        <dbReference type="EMBL" id="AEB13344.1"/>
    </source>
</evidence>
<evidence type="ECO:0000256" key="10">
    <source>
        <dbReference type="ARBA" id="ARBA00023316"/>
    </source>
</evidence>
<keyword evidence="7 18" id="KW-0378">Hydrolase</keyword>
<dbReference type="eggNOG" id="COG1686">
    <property type="taxonomic scope" value="Bacteria"/>
</dbReference>
<dbReference type="GO" id="GO:0009252">
    <property type="term" value="P:peptidoglycan biosynthetic process"/>
    <property type="evidence" value="ECO:0007669"/>
    <property type="project" value="UniProtKB-UniPathway"/>
</dbReference>
<dbReference type="PRINTS" id="PR00725">
    <property type="entry name" value="DADACBPTASE1"/>
</dbReference>
<dbReference type="GO" id="GO:0008360">
    <property type="term" value="P:regulation of cell shape"/>
    <property type="evidence" value="ECO:0007669"/>
    <property type="project" value="UniProtKB-KW"/>
</dbReference>
<dbReference type="KEGG" id="tsu:Tresu_0391"/>
<dbReference type="EC" id="3.4.16.4" evidence="3"/>
<evidence type="ECO:0000256" key="3">
    <source>
        <dbReference type="ARBA" id="ARBA00012448"/>
    </source>
</evidence>
<evidence type="ECO:0000256" key="2">
    <source>
        <dbReference type="ARBA" id="ARBA00007164"/>
    </source>
</evidence>
<keyword evidence="15" id="KW-0472">Membrane</keyword>
<dbReference type="PANTHER" id="PTHR21581">
    <property type="entry name" value="D-ALANYL-D-ALANINE CARBOXYPEPTIDASE"/>
    <property type="match status" value="1"/>
</dbReference>
<evidence type="ECO:0000256" key="14">
    <source>
        <dbReference type="RuleBase" id="RU004016"/>
    </source>
</evidence>
<evidence type="ECO:0000256" key="11">
    <source>
        <dbReference type="ARBA" id="ARBA00034000"/>
    </source>
</evidence>
<protein>
    <recommendedName>
        <fullName evidence="3">serine-type D-Ala-D-Ala carboxypeptidase</fullName>
        <ecNumber evidence="3">3.4.16.4</ecNumber>
    </recommendedName>
</protein>
<evidence type="ECO:0000259" key="17">
    <source>
        <dbReference type="Pfam" id="PF07943"/>
    </source>
</evidence>
<evidence type="ECO:0000256" key="1">
    <source>
        <dbReference type="ARBA" id="ARBA00004752"/>
    </source>
</evidence>
<feature type="active site" description="Acyl-ester intermediate" evidence="12">
    <location>
        <position position="126"/>
    </location>
</feature>
<evidence type="ECO:0000256" key="4">
    <source>
        <dbReference type="ARBA" id="ARBA00022645"/>
    </source>
</evidence>
<evidence type="ECO:0000256" key="6">
    <source>
        <dbReference type="ARBA" id="ARBA00022729"/>
    </source>
</evidence>
<dbReference type="HOGENOM" id="CLU_027070_8_1_12"/>
<keyword evidence="9" id="KW-0573">Peptidoglycan synthesis</keyword>